<dbReference type="Proteomes" id="UP000236732">
    <property type="component" value="Unassembled WGS sequence"/>
</dbReference>
<dbReference type="OrthoDB" id="3359274at2"/>
<dbReference type="EMBL" id="FNVT01000010">
    <property type="protein sequence ID" value="SEG96764.1"/>
    <property type="molecule type" value="Genomic_DNA"/>
</dbReference>
<evidence type="ECO:0000313" key="2">
    <source>
        <dbReference type="Proteomes" id="UP000236732"/>
    </source>
</evidence>
<organism evidence="1 2">
    <name type="scientific">Nonomuraea solani</name>
    <dbReference type="NCBI Taxonomy" id="1144553"/>
    <lineage>
        <taxon>Bacteria</taxon>
        <taxon>Bacillati</taxon>
        <taxon>Actinomycetota</taxon>
        <taxon>Actinomycetes</taxon>
        <taxon>Streptosporangiales</taxon>
        <taxon>Streptosporangiaceae</taxon>
        <taxon>Nonomuraea</taxon>
    </lineage>
</organism>
<sequence length="179" mass="19911">MGFGVREFELTLMHRMRDLNAAKVEEALDGMGATRAELRAAHAHWTRLAHAPRGPKGAAALRMALGPPACRERRPVGSLTCDVLRWVLPSWPELEFEALVGPGRELWNQWFVRPAGGGPLTLPELLPWTCVVADVGISFPGAVQLEGPAPHHWAVDFDHDGVAYRARFVYGLHQRLDRR</sequence>
<dbReference type="RefSeq" id="WP_103959678.1">
    <property type="nucleotide sequence ID" value="NZ_FNVT01000010.1"/>
</dbReference>
<proteinExistence type="predicted"/>
<keyword evidence="2" id="KW-1185">Reference proteome</keyword>
<name>A0A1H6EJ71_9ACTN</name>
<protein>
    <submittedName>
        <fullName evidence="1">Uncharacterized protein</fullName>
    </submittedName>
</protein>
<gene>
    <name evidence="1" type="ORF">SAMN05444920_11081</name>
</gene>
<accession>A0A1H6EJ71</accession>
<reference evidence="1 2" key="1">
    <citation type="submission" date="2016-10" db="EMBL/GenBank/DDBJ databases">
        <authorList>
            <person name="de Groot N.N."/>
        </authorList>
    </citation>
    <scope>NUCLEOTIDE SEQUENCE [LARGE SCALE GENOMIC DNA]</scope>
    <source>
        <strain evidence="1 2">CGMCC 4.7037</strain>
    </source>
</reference>
<dbReference type="AlphaFoldDB" id="A0A1H6EJ71"/>
<evidence type="ECO:0000313" key="1">
    <source>
        <dbReference type="EMBL" id="SEG96764.1"/>
    </source>
</evidence>